<proteinExistence type="predicted"/>
<organism evidence="1 2">
    <name type="scientific">Symbiochloris irregularis</name>
    <dbReference type="NCBI Taxonomy" id="706552"/>
    <lineage>
        <taxon>Eukaryota</taxon>
        <taxon>Viridiplantae</taxon>
        <taxon>Chlorophyta</taxon>
        <taxon>core chlorophytes</taxon>
        <taxon>Trebouxiophyceae</taxon>
        <taxon>Trebouxiales</taxon>
        <taxon>Trebouxiaceae</taxon>
        <taxon>Symbiochloris</taxon>
    </lineage>
</organism>
<comment type="caution">
    <text evidence="1">The sequence shown here is derived from an EMBL/GenBank/DDBJ whole genome shotgun (WGS) entry which is preliminary data.</text>
</comment>
<evidence type="ECO:0000313" key="1">
    <source>
        <dbReference type="EMBL" id="KAK9789029.1"/>
    </source>
</evidence>
<dbReference type="AlphaFoldDB" id="A0AAW1NQY5"/>
<dbReference type="EMBL" id="JALJOQ010000216">
    <property type="protein sequence ID" value="KAK9789029.1"/>
    <property type="molecule type" value="Genomic_DNA"/>
</dbReference>
<protein>
    <submittedName>
        <fullName evidence="1">Uncharacterized protein</fullName>
    </submittedName>
</protein>
<evidence type="ECO:0000313" key="2">
    <source>
        <dbReference type="Proteomes" id="UP001465755"/>
    </source>
</evidence>
<dbReference type="Proteomes" id="UP001465755">
    <property type="component" value="Unassembled WGS sequence"/>
</dbReference>
<name>A0AAW1NQY5_9CHLO</name>
<accession>A0AAW1NQY5</accession>
<keyword evidence="2" id="KW-1185">Reference proteome</keyword>
<sequence length="70" mass="8255">MNCTRRELLARLNSASIRSRNPECKIVGRLRDGNTRELLKRAEDPNQLSRVLWYLLRVQEVWLCGRPDSM</sequence>
<reference evidence="1 2" key="1">
    <citation type="journal article" date="2024" name="Nat. Commun.">
        <title>Phylogenomics reveals the evolutionary origins of lichenization in chlorophyte algae.</title>
        <authorList>
            <person name="Puginier C."/>
            <person name="Libourel C."/>
            <person name="Otte J."/>
            <person name="Skaloud P."/>
            <person name="Haon M."/>
            <person name="Grisel S."/>
            <person name="Petersen M."/>
            <person name="Berrin J.G."/>
            <person name="Delaux P.M."/>
            <person name="Dal Grande F."/>
            <person name="Keller J."/>
        </authorList>
    </citation>
    <scope>NUCLEOTIDE SEQUENCE [LARGE SCALE GENOMIC DNA]</scope>
    <source>
        <strain evidence="1 2">SAG 2036</strain>
    </source>
</reference>
<gene>
    <name evidence="1" type="ORF">WJX73_006732</name>
</gene>